<dbReference type="EMBL" id="GISG01047982">
    <property type="protein sequence ID" value="MBA4624541.1"/>
    <property type="molecule type" value="Transcribed_RNA"/>
</dbReference>
<sequence length="114" mass="12620">MVSSPVERTSGSMYEKVPFGSVVKKLVVSSIGISPLESTRLIPKSLNLETRLSSSSIFAGFKSPCTMLPGWLEWRKIRTEHNSVAIRILICHWSGGELSLQLSRSSRLPPGRYS</sequence>
<proteinExistence type="predicted"/>
<name>A0A7C9CR79_OPUST</name>
<accession>A0A7C9CR79</accession>
<dbReference type="AlphaFoldDB" id="A0A7C9CR79"/>
<reference evidence="1" key="1">
    <citation type="journal article" date="2013" name="J. Plant Res.">
        <title>Effect of fungi and light on seed germination of three Opuntia species from semiarid lands of central Mexico.</title>
        <authorList>
            <person name="Delgado-Sanchez P."/>
            <person name="Jimenez-Bremont J.F."/>
            <person name="Guerrero-Gonzalez Mde L."/>
            <person name="Flores J."/>
        </authorList>
    </citation>
    <scope>NUCLEOTIDE SEQUENCE</scope>
    <source>
        <tissue evidence="1">Cladode</tissue>
    </source>
</reference>
<evidence type="ECO:0000313" key="1">
    <source>
        <dbReference type="EMBL" id="MBA4624541.1"/>
    </source>
</evidence>
<organism evidence="1">
    <name type="scientific">Opuntia streptacantha</name>
    <name type="common">Prickly pear cactus</name>
    <name type="synonym">Opuntia cardona</name>
    <dbReference type="NCBI Taxonomy" id="393608"/>
    <lineage>
        <taxon>Eukaryota</taxon>
        <taxon>Viridiplantae</taxon>
        <taxon>Streptophyta</taxon>
        <taxon>Embryophyta</taxon>
        <taxon>Tracheophyta</taxon>
        <taxon>Spermatophyta</taxon>
        <taxon>Magnoliopsida</taxon>
        <taxon>eudicotyledons</taxon>
        <taxon>Gunneridae</taxon>
        <taxon>Pentapetalae</taxon>
        <taxon>Caryophyllales</taxon>
        <taxon>Cactineae</taxon>
        <taxon>Cactaceae</taxon>
        <taxon>Opuntioideae</taxon>
        <taxon>Opuntia</taxon>
    </lineage>
</organism>
<protein>
    <submittedName>
        <fullName evidence="1">Uncharacterized protein</fullName>
    </submittedName>
</protein>
<dbReference type="EMBL" id="GISG01047983">
    <property type="protein sequence ID" value="MBA4624542.1"/>
    <property type="molecule type" value="Transcribed_RNA"/>
</dbReference>
<reference evidence="1" key="2">
    <citation type="submission" date="2020-07" db="EMBL/GenBank/DDBJ databases">
        <authorList>
            <person name="Vera ALvarez R."/>
            <person name="Arias-Moreno D.M."/>
            <person name="Jimenez-Jacinto V."/>
            <person name="Jimenez-Bremont J.F."/>
            <person name="Swaminathan K."/>
            <person name="Moose S.P."/>
            <person name="Guerrero-Gonzalez M.L."/>
            <person name="Marino-Ramirez L."/>
            <person name="Landsman D."/>
            <person name="Rodriguez-Kessler M."/>
            <person name="Delgado-Sanchez P."/>
        </authorList>
    </citation>
    <scope>NUCLEOTIDE SEQUENCE</scope>
    <source>
        <tissue evidence="1">Cladode</tissue>
    </source>
</reference>